<feature type="region of interest" description="Disordered" evidence="2">
    <location>
        <begin position="1"/>
        <end position="48"/>
    </location>
</feature>
<gene>
    <name evidence="3" type="ORF">CYMTET_5032</name>
</gene>
<feature type="non-terminal residue" evidence="3">
    <location>
        <position position="311"/>
    </location>
</feature>
<organism evidence="3 4">
    <name type="scientific">Cymbomonas tetramitiformis</name>
    <dbReference type="NCBI Taxonomy" id="36881"/>
    <lineage>
        <taxon>Eukaryota</taxon>
        <taxon>Viridiplantae</taxon>
        <taxon>Chlorophyta</taxon>
        <taxon>Pyramimonadophyceae</taxon>
        <taxon>Pyramimonadales</taxon>
        <taxon>Pyramimonadaceae</taxon>
        <taxon>Cymbomonas</taxon>
    </lineage>
</organism>
<dbReference type="PANTHER" id="PTHR35970">
    <property type="entry name" value="SODIUM CHANNEL AND CLATHRIN LINKER 1"/>
    <property type="match status" value="1"/>
</dbReference>
<dbReference type="InterPro" id="IPR038911">
    <property type="entry name" value="SCLT1"/>
</dbReference>
<dbReference type="EMBL" id="LGRX02000841">
    <property type="protein sequence ID" value="KAK3287448.1"/>
    <property type="molecule type" value="Genomic_DNA"/>
</dbReference>
<proteinExistence type="predicted"/>
<dbReference type="GO" id="GO:0005814">
    <property type="term" value="C:centriole"/>
    <property type="evidence" value="ECO:0007669"/>
    <property type="project" value="TreeGrafter"/>
</dbReference>
<keyword evidence="1" id="KW-0175">Coiled coil</keyword>
<dbReference type="AlphaFoldDB" id="A0AAE0LJG3"/>
<reference evidence="3 4" key="1">
    <citation type="journal article" date="2015" name="Genome Biol. Evol.">
        <title>Comparative Genomics of a Bacterivorous Green Alga Reveals Evolutionary Causalities and Consequences of Phago-Mixotrophic Mode of Nutrition.</title>
        <authorList>
            <person name="Burns J.A."/>
            <person name="Paasch A."/>
            <person name="Narechania A."/>
            <person name="Kim E."/>
        </authorList>
    </citation>
    <scope>NUCLEOTIDE SEQUENCE [LARGE SCALE GENOMIC DNA]</scope>
    <source>
        <strain evidence="3 4">PLY_AMNH</strain>
    </source>
</reference>
<evidence type="ECO:0000313" key="4">
    <source>
        <dbReference type="Proteomes" id="UP001190700"/>
    </source>
</evidence>
<evidence type="ECO:0000256" key="2">
    <source>
        <dbReference type="SAM" id="MobiDB-lite"/>
    </source>
</evidence>
<evidence type="ECO:0000313" key="3">
    <source>
        <dbReference type="EMBL" id="KAK3287448.1"/>
    </source>
</evidence>
<accession>A0AAE0LJG3</accession>
<sequence>MASLSTPGPVGAAKRHQELKAKESNVGAPPSRRNLDLGTLASSTRTEQVADEFKSRITFLEDHVRRLTEELSRAQTSNISSVQAETGGSKAPLGGVTRASFLEGLVDGAPLPPWLTDAKYLSPLLIAYDDRIAQQEELLKQREEQFVGLKKDTQDLVRENDRLSGDLAHHAQLLAHRAEANYGSSAHDQQEFTERIELLTKENDVLVHQQRDQTAHLSELNKQLESRTQEVVSLGSELGYCTRSLSKAEADVADLDSVCMELQGELKRMTQKCVEQERKIGKLQNEVGCSCLAAGTDGLGNREKRAGRAAG</sequence>
<evidence type="ECO:0000256" key="1">
    <source>
        <dbReference type="SAM" id="Coils"/>
    </source>
</evidence>
<protein>
    <submittedName>
        <fullName evidence="3">Uncharacterized protein</fullName>
    </submittedName>
</protein>
<keyword evidence="4" id="KW-1185">Reference proteome</keyword>
<dbReference type="PANTHER" id="PTHR35970:SF1">
    <property type="entry name" value="SODIUM CHANNEL AND CLATHRIN LINKER 1"/>
    <property type="match status" value="1"/>
</dbReference>
<dbReference type="GO" id="GO:0060271">
    <property type="term" value="P:cilium assembly"/>
    <property type="evidence" value="ECO:0007669"/>
    <property type="project" value="TreeGrafter"/>
</dbReference>
<feature type="coiled-coil region" evidence="1">
    <location>
        <begin position="125"/>
        <end position="152"/>
    </location>
</feature>
<feature type="coiled-coil region" evidence="1">
    <location>
        <begin position="245"/>
        <end position="286"/>
    </location>
</feature>
<comment type="caution">
    <text evidence="3">The sequence shown here is derived from an EMBL/GenBank/DDBJ whole genome shotgun (WGS) entry which is preliminary data.</text>
</comment>
<dbReference type="Proteomes" id="UP001190700">
    <property type="component" value="Unassembled WGS sequence"/>
</dbReference>
<name>A0AAE0LJG3_9CHLO</name>
<feature type="coiled-coil region" evidence="1">
    <location>
        <begin position="50"/>
        <end position="77"/>
    </location>
</feature>